<evidence type="ECO:0000259" key="1">
    <source>
        <dbReference type="Pfam" id="PF05685"/>
    </source>
</evidence>
<dbReference type="EMBL" id="ATJV01000084">
    <property type="protein sequence ID" value="EPZ14363.1"/>
    <property type="molecule type" value="Genomic_DNA"/>
</dbReference>
<dbReference type="Proteomes" id="UP000015455">
    <property type="component" value="Unassembled WGS sequence"/>
</dbReference>
<reference evidence="2 3" key="1">
    <citation type="submission" date="2013-06" db="EMBL/GenBank/DDBJ databases">
        <title>Draft genome sequence of Thauera terpenica.</title>
        <authorList>
            <person name="Liu B."/>
            <person name="Frostegard A.H."/>
            <person name="Shapleigh J.P."/>
        </authorList>
    </citation>
    <scope>NUCLEOTIDE SEQUENCE [LARGE SCALE GENOMIC DNA]</scope>
    <source>
        <strain evidence="2 3">58Eu</strain>
    </source>
</reference>
<dbReference type="PATRIC" id="fig|1348657.5.peg.3152"/>
<gene>
    <name evidence="2" type="ORF">M622_18700</name>
</gene>
<proteinExistence type="predicted"/>
<dbReference type="eggNOG" id="COG4636">
    <property type="taxonomic scope" value="Bacteria"/>
</dbReference>
<dbReference type="Pfam" id="PF05685">
    <property type="entry name" value="Uma2"/>
    <property type="match status" value="1"/>
</dbReference>
<dbReference type="AlphaFoldDB" id="T0AUP3"/>
<dbReference type="SUPFAM" id="SSF52980">
    <property type="entry name" value="Restriction endonuclease-like"/>
    <property type="match status" value="1"/>
</dbReference>
<name>T0AUP3_9RHOO</name>
<protein>
    <recommendedName>
        <fullName evidence="1">Putative restriction endonuclease domain-containing protein</fullName>
    </recommendedName>
</protein>
<dbReference type="InterPro" id="IPR008538">
    <property type="entry name" value="Uma2"/>
</dbReference>
<accession>T0AUP3</accession>
<keyword evidence="3" id="KW-1185">Reference proteome</keyword>
<dbReference type="STRING" id="1348657.M622_18700"/>
<dbReference type="Gene3D" id="3.90.1570.10">
    <property type="entry name" value="tt1808, chain A"/>
    <property type="match status" value="1"/>
</dbReference>
<dbReference type="PANTHER" id="PTHR36558">
    <property type="entry name" value="GLR1098 PROTEIN"/>
    <property type="match status" value="1"/>
</dbReference>
<dbReference type="CDD" id="cd06260">
    <property type="entry name" value="DUF820-like"/>
    <property type="match status" value="1"/>
</dbReference>
<organism evidence="2 3">
    <name type="scientific">Thauera terpenica 58Eu</name>
    <dbReference type="NCBI Taxonomy" id="1348657"/>
    <lineage>
        <taxon>Bacteria</taxon>
        <taxon>Pseudomonadati</taxon>
        <taxon>Pseudomonadota</taxon>
        <taxon>Betaproteobacteria</taxon>
        <taxon>Rhodocyclales</taxon>
        <taxon>Zoogloeaceae</taxon>
        <taxon>Thauera</taxon>
    </lineage>
</organism>
<sequence>MQPIPRPSKAHDAICKKLEAALREHLACSLEQVFTARDRRPLCTDRSTLYPDFWVSTLCRDPVNEQRVAYPGLVIEVLSPFREKVDRGAKLHAYREIDSVQELLVIDPARGRSELYRRCGPRQWQFTDVEGSEPIHLDSIGMSVEGLLGFGYR</sequence>
<evidence type="ECO:0000313" key="3">
    <source>
        <dbReference type="Proteomes" id="UP000015455"/>
    </source>
</evidence>
<comment type="caution">
    <text evidence="2">The sequence shown here is derived from an EMBL/GenBank/DDBJ whole genome shotgun (WGS) entry which is preliminary data.</text>
</comment>
<dbReference type="InterPro" id="IPR011335">
    <property type="entry name" value="Restrct_endonuc-II-like"/>
</dbReference>
<dbReference type="InterPro" id="IPR012296">
    <property type="entry name" value="Nuclease_put_TT1808"/>
</dbReference>
<feature type="domain" description="Putative restriction endonuclease" evidence="1">
    <location>
        <begin position="5"/>
        <end position="139"/>
    </location>
</feature>
<dbReference type="PANTHER" id="PTHR36558:SF1">
    <property type="entry name" value="RESTRICTION ENDONUCLEASE DOMAIN-CONTAINING PROTEIN-RELATED"/>
    <property type="match status" value="1"/>
</dbReference>
<evidence type="ECO:0000313" key="2">
    <source>
        <dbReference type="EMBL" id="EPZ14363.1"/>
    </source>
</evidence>